<evidence type="ECO:0000313" key="8">
    <source>
        <dbReference type="Proteomes" id="UP000694392"/>
    </source>
</evidence>
<dbReference type="Proteomes" id="UP000694392">
    <property type="component" value="Unplaced"/>
</dbReference>
<dbReference type="InterPro" id="IPR003591">
    <property type="entry name" value="Leu-rich_rpt_typical-subtyp"/>
</dbReference>
<keyword evidence="4" id="KW-1133">Transmembrane helix</keyword>
<accession>A0A8D0H786</accession>
<keyword evidence="4" id="KW-0472">Membrane</keyword>
<feature type="signal peptide" evidence="5">
    <location>
        <begin position="1"/>
        <end position="19"/>
    </location>
</feature>
<evidence type="ECO:0000256" key="2">
    <source>
        <dbReference type="ARBA" id="ARBA00022729"/>
    </source>
</evidence>
<feature type="transmembrane region" description="Helical" evidence="4">
    <location>
        <begin position="298"/>
        <end position="318"/>
    </location>
</feature>
<feature type="domain" description="LRRCT" evidence="6">
    <location>
        <begin position="218"/>
        <end position="270"/>
    </location>
</feature>
<evidence type="ECO:0000256" key="3">
    <source>
        <dbReference type="ARBA" id="ARBA00022737"/>
    </source>
</evidence>
<dbReference type="SMART" id="SM00369">
    <property type="entry name" value="LRR_TYP"/>
    <property type="match status" value="3"/>
</dbReference>
<reference evidence="7" key="2">
    <citation type="submission" date="2025-09" db="UniProtKB">
        <authorList>
            <consortium name="Ensembl"/>
        </authorList>
    </citation>
    <scope>IDENTIFICATION</scope>
</reference>
<keyword evidence="1" id="KW-0433">Leucine-rich repeat</keyword>
<dbReference type="GeneTree" id="ENSGT00940000154868"/>
<dbReference type="PROSITE" id="PS51257">
    <property type="entry name" value="PROKAR_LIPOPROTEIN"/>
    <property type="match status" value="1"/>
</dbReference>
<feature type="chain" id="PRO_5034991698" description="LRRCT domain-containing protein" evidence="5">
    <location>
        <begin position="20"/>
        <end position="362"/>
    </location>
</feature>
<dbReference type="GO" id="GO:0005886">
    <property type="term" value="C:plasma membrane"/>
    <property type="evidence" value="ECO:0007669"/>
    <property type="project" value="TreeGrafter"/>
</dbReference>
<protein>
    <recommendedName>
        <fullName evidence="6">LRRCT domain-containing protein</fullName>
    </recommendedName>
</protein>
<reference evidence="7" key="1">
    <citation type="submission" date="2025-08" db="UniProtKB">
        <authorList>
            <consortium name="Ensembl"/>
        </authorList>
    </citation>
    <scope>IDENTIFICATION</scope>
</reference>
<keyword evidence="4" id="KW-0812">Transmembrane</keyword>
<dbReference type="SMART" id="SM00082">
    <property type="entry name" value="LRRCT"/>
    <property type="match status" value="1"/>
</dbReference>
<evidence type="ECO:0000259" key="6">
    <source>
        <dbReference type="SMART" id="SM00082"/>
    </source>
</evidence>
<dbReference type="PANTHER" id="PTHR24364:SF16">
    <property type="entry name" value="TROPHOBLAST GLYCOPROTEIN-LIKE"/>
    <property type="match status" value="1"/>
</dbReference>
<dbReference type="InterPro" id="IPR032675">
    <property type="entry name" value="LRR_dom_sf"/>
</dbReference>
<dbReference type="Gene3D" id="3.80.10.10">
    <property type="entry name" value="Ribonuclease Inhibitor"/>
    <property type="match status" value="2"/>
</dbReference>
<proteinExistence type="predicted"/>
<dbReference type="AlphaFoldDB" id="A0A8D0H786"/>
<dbReference type="InterPro" id="IPR001611">
    <property type="entry name" value="Leu-rich_rpt"/>
</dbReference>
<dbReference type="InterPro" id="IPR000483">
    <property type="entry name" value="Cys-rich_flank_reg_C"/>
</dbReference>
<dbReference type="InterPro" id="IPR052286">
    <property type="entry name" value="Wnt_signaling_inhibitor"/>
</dbReference>
<dbReference type="Pfam" id="PF13855">
    <property type="entry name" value="LRR_8"/>
    <property type="match status" value="1"/>
</dbReference>
<evidence type="ECO:0000256" key="4">
    <source>
        <dbReference type="SAM" id="Phobius"/>
    </source>
</evidence>
<evidence type="ECO:0000256" key="1">
    <source>
        <dbReference type="ARBA" id="ARBA00022614"/>
    </source>
</evidence>
<dbReference type="Ensembl" id="ENSSPUT00000020810.1">
    <property type="protein sequence ID" value="ENSSPUP00000019534.1"/>
    <property type="gene ID" value="ENSSPUG00000015047.1"/>
</dbReference>
<name>A0A8D0H786_SPHPU</name>
<dbReference type="SUPFAM" id="SSF52058">
    <property type="entry name" value="L domain-like"/>
    <property type="match status" value="1"/>
</dbReference>
<organism evidence="7 8">
    <name type="scientific">Sphenodon punctatus</name>
    <name type="common">Tuatara</name>
    <name type="synonym">Hatteria punctata</name>
    <dbReference type="NCBI Taxonomy" id="8508"/>
    <lineage>
        <taxon>Eukaryota</taxon>
        <taxon>Metazoa</taxon>
        <taxon>Chordata</taxon>
        <taxon>Craniata</taxon>
        <taxon>Vertebrata</taxon>
        <taxon>Euteleostomi</taxon>
        <taxon>Lepidosauria</taxon>
        <taxon>Sphenodontia</taxon>
        <taxon>Sphenodontidae</taxon>
        <taxon>Sphenodon</taxon>
    </lineage>
</organism>
<evidence type="ECO:0000313" key="7">
    <source>
        <dbReference type="Ensembl" id="ENSSPUP00000019534.1"/>
    </source>
</evidence>
<evidence type="ECO:0000256" key="5">
    <source>
        <dbReference type="SAM" id="SignalP"/>
    </source>
</evidence>
<keyword evidence="2 5" id="KW-0732">Signal</keyword>
<keyword evidence="3" id="KW-0677">Repeat</keyword>
<dbReference type="Pfam" id="PF00560">
    <property type="entry name" value="LRR_1"/>
    <property type="match status" value="1"/>
</dbReference>
<sequence length="362" mass="38814">MRGHTRLAVGMLLLPLLQAGGGCPSHCYCFATPALIQCSYVRLQEPPRDLPPSVHNLTIVGSNLTVLRRAAFAGGPNGSQALAQLTLLLLTHDHIQGIEELAFQGLPALGTLDLSHNPLLSIADGALSGCGRLRTLRLHQALRVPGLEEQLGAALANLSLWRLELGGNGLRALPMAALPPGLEELDLRNNSLPGLAAEELAGLEAPPLGRLRLWLGSNPLRCQCARLRPLLAWLRNASSARRLPDGPSLRCASPPARNGSLLLSEALGCEGEGGAPRELGEAGGQDGEDEKELETASYVFFGIVLALIGVVFLMVLYLNRRGIKRWLNNLREACRDQMEGYHYRYEQDADPRRGGIGVGGSL</sequence>
<dbReference type="GO" id="GO:0090090">
    <property type="term" value="P:negative regulation of canonical Wnt signaling pathway"/>
    <property type="evidence" value="ECO:0007669"/>
    <property type="project" value="TreeGrafter"/>
</dbReference>
<dbReference type="PANTHER" id="PTHR24364">
    <property type="entry name" value="LP06937P"/>
    <property type="match status" value="1"/>
</dbReference>
<keyword evidence="8" id="KW-1185">Reference proteome</keyword>
<dbReference type="OMA" id="QCYCFGS"/>